<organism evidence="6 7">
    <name type="scientific">Rhizobium rhizogenes NBRC 13257</name>
    <dbReference type="NCBI Taxonomy" id="1220581"/>
    <lineage>
        <taxon>Bacteria</taxon>
        <taxon>Pseudomonadati</taxon>
        <taxon>Pseudomonadota</taxon>
        <taxon>Alphaproteobacteria</taxon>
        <taxon>Hyphomicrobiales</taxon>
        <taxon>Rhizobiaceae</taxon>
        <taxon>Rhizobium/Agrobacterium group</taxon>
        <taxon>Rhizobium</taxon>
    </lineage>
</organism>
<dbReference type="InterPro" id="IPR036388">
    <property type="entry name" value="WH-like_DNA-bd_sf"/>
</dbReference>
<sequence>MDETPTPTPRMLSWARNSTIYRLERKMMTEKQLFDAITKKAKQKFEDISDEQIKAVADFAVKFAYDQNALNDVSYAEISTRSAVRSGKSKKAIAFKLASKGIDSETVVAALDGADDARAAVIFARKRGFGPFRRGDLDEKRKAKELSAFARNGFSFGIGKTVFDMSLEEAEELLSSSSVF</sequence>
<dbReference type="EMBL" id="BAYX01000005">
    <property type="protein sequence ID" value="GAJ93051.1"/>
    <property type="molecule type" value="Genomic_DNA"/>
</dbReference>
<name>A0AA87Q5X0_RHIRH</name>
<comment type="similarity">
    <text evidence="2">Belongs to the RecX family.</text>
</comment>
<dbReference type="NCBIfam" id="NF001060">
    <property type="entry name" value="PRK00117.4-4"/>
    <property type="match status" value="1"/>
</dbReference>
<dbReference type="GeneID" id="86852497"/>
<dbReference type="Proteomes" id="UP000026941">
    <property type="component" value="Unassembled WGS sequence"/>
</dbReference>
<keyword evidence="4" id="KW-0963">Cytoplasm</keyword>
<reference evidence="6 7" key="1">
    <citation type="submission" date="2014-05" db="EMBL/GenBank/DDBJ databases">
        <title>Whole genome shotgun sequence of Rhizobium rhizogenes NBRC 13257.</title>
        <authorList>
            <person name="Katano-Makiyama Y."/>
            <person name="Hosoyama A."/>
            <person name="Hashimoto M."/>
            <person name="Hosoyama Y."/>
            <person name="Noguchi M."/>
            <person name="Tsuchikane K."/>
            <person name="Kimura A."/>
            <person name="Ohji S."/>
            <person name="Ichikawa N."/>
            <person name="Yamazoe A."/>
            <person name="Fujita N."/>
        </authorList>
    </citation>
    <scope>NUCLEOTIDE SEQUENCE [LARGE SCALE GENOMIC DNA]</scope>
    <source>
        <strain evidence="6 7">NBRC 13257</strain>
    </source>
</reference>
<feature type="domain" description="RecX second three-helical" evidence="5">
    <location>
        <begin position="71"/>
        <end position="111"/>
    </location>
</feature>
<evidence type="ECO:0000313" key="7">
    <source>
        <dbReference type="Proteomes" id="UP000026941"/>
    </source>
</evidence>
<dbReference type="GO" id="GO:0005737">
    <property type="term" value="C:cytoplasm"/>
    <property type="evidence" value="ECO:0007669"/>
    <property type="project" value="UniProtKB-SubCell"/>
</dbReference>
<evidence type="ECO:0000256" key="2">
    <source>
        <dbReference type="ARBA" id="ARBA00009695"/>
    </source>
</evidence>
<evidence type="ECO:0000256" key="4">
    <source>
        <dbReference type="ARBA" id="ARBA00022490"/>
    </source>
</evidence>
<protein>
    <recommendedName>
        <fullName evidence="3">Regulatory protein RecX</fullName>
    </recommendedName>
</protein>
<comment type="subcellular location">
    <subcellularLocation>
        <location evidence="1">Cytoplasm</location>
    </subcellularLocation>
</comment>
<evidence type="ECO:0000256" key="3">
    <source>
        <dbReference type="ARBA" id="ARBA00018111"/>
    </source>
</evidence>
<dbReference type="Gene3D" id="1.10.10.10">
    <property type="entry name" value="Winged helix-like DNA-binding domain superfamily/Winged helix DNA-binding domain"/>
    <property type="match status" value="1"/>
</dbReference>
<evidence type="ECO:0000259" key="5">
    <source>
        <dbReference type="Pfam" id="PF02631"/>
    </source>
</evidence>
<evidence type="ECO:0000256" key="1">
    <source>
        <dbReference type="ARBA" id="ARBA00004496"/>
    </source>
</evidence>
<proteinExistence type="inferred from homology"/>
<accession>A0AA87Q5X0</accession>
<dbReference type="RefSeq" id="WP_034516516.1">
    <property type="nucleotide sequence ID" value="NZ_BAYX01000005.1"/>
</dbReference>
<comment type="caution">
    <text evidence="6">The sequence shown here is derived from an EMBL/GenBank/DDBJ whole genome shotgun (WGS) entry which is preliminary data.</text>
</comment>
<dbReference type="InterPro" id="IPR053924">
    <property type="entry name" value="RecX_HTH_2nd"/>
</dbReference>
<dbReference type="Pfam" id="PF02631">
    <property type="entry name" value="RecX_HTH2"/>
    <property type="match status" value="1"/>
</dbReference>
<gene>
    <name evidence="6" type="primary">recX</name>
    <name evidence="6" type="ORF">RRH01S_05_01230</name>
</gene>
<evidence type="ECO:0000313" key="6">
    <source>
        <dbReference type="EMBL" id="GAJ93051.1"/>
    </source>
</evidence>
<dbReference type="AlphaFoldDB" id="A0AA87Q5X0"/>